<sequence length="320" mass="37720">MRSEKEMLELIADTALADENIRAAYLEGSRANPSVPRDIFQDYDVVYIVKDTKPYRENRAWIDRFGERLYMQYPEENTEFPSDVENCYGWLMQLADGNRLDLHVCTGPYALARLELYQTLVDKDGIMPAEKEECDEMHWIRKPDERKFQNVCNEFWWCLNNVAKGLWREELPYVLDMMDFHVRPMLKQMLEWKIGCGNHFSVSAGKMAKYMKRFLPRGDYDRFLQTYGRATVGEQWQAAFVMCDLFQETACAAAETLGFSYNREEAENSRWFLEHVYTLPKDAREVIQDKDWSRSAGRGLAAEKHREKKTDEQVEKESQI</sequence>
<feature type="region of interest" description="Disordered" evidence="1">
    <location>
        <begin position="296"/>
        <end position="320"/>
    </location>
</feature>
<reference evidence="2" key="1">
    <citation type="submission" date="2020-10" db="EMBL/GenBank/DDBJ databases">
        <authorList>
            <person name="Gilroy R."/>
        </authorList>
    </citation>
    <scope>NUCLEOTIDE SEQUENCE</scope>
    <source>
        <strain evidence="2">ChiSjej4B22-8148</strain>
    </source>
</reference>
<dbReference type="EMBL" id="DVGK01000152">
    <property type="protein sequence ID" value="HIR14827.1"/>
    <property type="molecule type" value="Genomic_DNA"/>
</dbReference>
<proteinExistence type="predicted"/>
<dbReference type="AlphaFoldDB" id="A0A9D1AGA3"/>
<evidence type="ECO:0000256" key="1">
    <source>
        <dbReference type="SAM" id="MobiDB-lite"/>
    </source>
</evidence>
<evidence type="ECO:0000313" key="2">
    <source>
        <dbReference type="EMBL" id="HIR14827.1"/>
    </source>
</evidence>
<evidence type="ECO:0000313" key="3">
    <source>
        <dbReference type="Proteomes" id="UP000886757"/>
    </source>
</evidence>
<accession>A0A9D1AGA3</accession>
<dbReference type="Proteomes" id="UP000886757">
    <property type="component" value="Unassembled WGS sequence"/>
</dbReference>
<comment type="caution">
    <text evidence="2">The sequence shown here is derived from an EMBL/GenBank/DDBJ whole genome shotgun (WGS) entry which is preliminary data.</text>
</comment>
<organism evidence="2 3">
    <name type="scientific">Candidatus Choladousia intestinavium</name>
    <dbReference type="NCBI Taxonomy" id="2840727"/>
    <lineage>
        <taxon>Bacteria</taxon>
        <taxon>Bacillati</taxon>
        <taxon>Bacillota</taxon>
        <taxon>Clostridia</taxon>
        <taxon>Lachnospirales</taxon>
        <taxon>Lachnospiraceae</taxon>
        <taxon>Lachnospiraceae incertae sedis</taxon>
        <taxon>Candidatus Choladousia</taxon>
    </lineage>
</organism>
<dbReference type="Pfam" id="PF04439">
    <property type="entry name" value="Adenyl_transf"/>
    <property type="match status" value="1"/>
</dbReference>
<name>A0A9D1AGA3_9FIRM</name>
<dbReference type="Gene3D" id="3.30.460.10">
    <property type="entry name" value="Beta Polymerase, domain 2"/>
    <property type="match status" value="1"/>
</dbReference>
<dbReference type="SUPFAM" id="SSF81301">
    <property type="entry name" value="Nucleotidyltransferase"/>
    <property type="match status" value="1"/>
</dbReference>
<protein>
    <submittedName>
        <fullName evidence="2">Aminoglycoside 6-adenylyltransferase</fullName>
    </submittedName>
</protein>
<reference evidence="2" key="2">
    <citation type="journal article" date="2021" name="PeerJ">
        <title>Extensive microbial diversity within the chicken gut microbiome revealed by metagenomics and culture.</title>
        <authorList>
            <person name="Gilroy R."/>
            <person name="Ravi A."/>
            <person name="Getino M."/>
            <person name="Pursley I."/>
            <person name="Horton D.L."/>
            <person name="Alikhan N.F."/>
            <person name="Baker D."/>
            <person name="Gharbi K."/>
            <person name="Hall N."/>
            <person name="Watson M."/>
            <person name="Adriaenssens E.M."/>
            <person name="Foster-Nyarko E."/>
            <person name="Jarju S."/>
            <person name="Secka A."/>
            <person name="Antonio M."/>
            <person name="Oren A."/>
            <person name="Chaudhuri R.R."/>
            <person name="La Ragione R."/>
            <person name="Hildebrand F."/>
            <person name="Pallen M.J."/>
        </authorList>
    </citation>
    <scope>NUCLEOTIDE SEQUENCE</scope>
    <source>
        <strain evidence="2">ChiSjej4B22-8148</strain>
    </source>
</reference>
<dbReference type="Gene3D" id="1.20.120.330">
    <property type="entry name" value="Nucleotidyltransferases domain 2"/>
    <property type="match status" value="1"/>
</dbReference>
<gene>
    <name evidence="2" type="ORF">IAB31_13010</name>
</gene>
<feature type="compositionally biased region" description="Basic and acidic residues" evidence="1">
    <location>
        <begin position="301"/>
        <end position="320"/>
    </location>
</feature>
<dbReference type="InterPro" id="IPR043519">
    <property type="entry name" value="NT_sf"/>
</dbReference>
<dbReference type="InterPro" id="IPR007530">
    <property type="entry name" value="Aminoglycoside_adenylylTfrase"/>
</dbReference>
<dbReference type="SUPFAM" id="SSF81631">
    <property type="entry name" value="PAP/OAS1 substrate-binding domain"/>
    <property type="match status" value="1"/>
</dbReference>